<keyword evidence="9" id="KW-1185">Reference proteome</keyword>
<feature type="transmembrane region" description="Helical" evidence="7">
    <location>
        <begin position="540"/>
        <end position="562"/>
    </location>
</feature>
<keyword evidence="7" id="KW-1133">Transmembrane helix</keyword>
<evidence type="ECO:0000259" key="8">
    <source>
        <dbReference type="PROSITE" id="PS50275"/>
    </source>
</evidence>
<evidence type="ECO:0000313" key="9">
    <source>
        <dbReference type="Proteomes" id="UP000046393"/>
    </source>
</evidence>
<sequence>MAESTDIYDHFNLYVTSERFCVEPLESDGGIASDSYMEIDRNSDAIQLQDRRSKPLPSASVASSIYGILGVVKLVSGYALITIKTAALMGSINGHNVWLIKSTEILPFKKTDWHLTERQKWYNKHFTDMIQLVLSTGGFYFSLSFDLSHSLQWLAENTTPNFKQQPMMDRADKRFVWNRHLSAPLLAHPELHRYVLPVIHGFFGCRRCVIGTSVFQLVLISRRSIYRAGTRFYMRGSGVDGHSANFVETEQIIQYDKGNDPRQRYLTAFLQTRGSIPLYWSQKPNLRWQPDPTMKPADDQVKAYVDHMENQLLHYGGKHVIVNLVNQRGREKRIGGELERVILRANLDYVRHNPFDFHRECHALNWGRLTILRDQLRNEITSFGFFSSSFMHPEYTSQQTGFFRTNCMDSLDRTNVVQSVIAKESLHDQLKCLNIIDDNIELDNLADFMSIFKNLWADNGDECSKQYAGTPALKADYTRLGRRTWTGVYNDGINAITRYFRNNFGDGYRQDAIELFLGNFKVDINNLPPSFEATILNFDYHSGVVLGAIFAAAMMVLCVLIAENTMATIFWLIVFLALMLFIYLNGAEFVNTPKLKAE</sequence>
<name>A0A0N5AP71_9BILA</name>
<dbReference type="Pfam" id="PF02383">
    <property type="entry name" value="Syja_N"/>
    <property type="match status" value="1"/>
</dbReference>
<proteinExistence type="predicted"/>
<feature type="domain" description="SAC" evidence="8">
    <location>
        <begin position="130"/>
        <end position="469"/>
    </location>
</feature>
<evidence type="ECO:0000256" key="4">
    <source>
        <dbReference type="ARBA" id="ARBA00040795"/>
    </source>
</evidence>
<evidence type="ECO:0000256" key="7">
    <source>
        <dbReference type="SAM" id="Phobius"/>
    </source>
</evidence>
<dbReference type="GO" id="GO:0005783">
    <property type="term" value="C:endoplasmic reticulum"/>
    <property type="evidence" value="ECO:0007669"/>
    <property type="project" value="TreeGrafter"/>
</dbReference>
<dbReference type="Proteomes" id="UP000046393">
    <property type="component" value="Unplaced"/>
</dbReference>
<keyword evidence="7" id="KW-0812">Transmembrane</keyword>
<evidence type="ECO:0000256" key="2">
    <source>
        <dbReference type="ARBA" id="ARBA00036631"/>
    </source>
</evidence>
<dbReference type="PANTHER" id="PTHR45662">
    <property type="entry name" value="PHOSPHATIDYLINOSITIDE PHOSPHATASE SAC1"/>
    <property type="match status" value="1"/>
</dbReference>
<feature type="transmembrane region" description="Helical" evidence="7">
    <location>
        <begin position="569"/>
        <end position="586"/>
    </location>
</feature>
<dbReference type="GO" id="GO:0046856">
    <property type="term" value="P:phosphatidylinositol dephosphorylation"/>
    <property type="evidence" value="ECO:0007669"/>
    <property type="project" value="TreeGrafter"/>
</dbReference>
<organism evidence="9 10">
    <name type="scientific">Syphacia muris</name>
    <dbReference type="NCBI Taxonomy" id="451379"/>
    <lineage>
        <taxon>Eukaryota</taxon>
        <taxon>Metazoa</taxon>
        <taxon>Ecdysozoa</taxon>
        <taxon>Nematoda</taxon>
        <taxon>Chromadorea</taxon>
        <taxon>Rhabditida</taxon>
        <taxon>Spirurina</taxon>
        <taxon>Oxyuridomorpha</taxon>
        <taxon>Oxyuroidea</taxon>
        <taxon>Oxyuridae</taxon>
        <taxon>Syphacia</taxon>
    </lineage>
</organism>
<protein>
    <recommendedName>
        <fullName evidence="4">Phosphatidylinositol-3-phosphatase SAC1</fullName>
        <ecNumber evidence="1">3.1.3.64</ecNumber>
    </recommendedName>
    <alternativeName>
        <fullName evidence="6">Phosphatidylinositol-4-phosphate phosphatase</fullName>
    </alternativeName>
    <alternativeName>
        <fullName evidence="5">Suppressor of actin mutations 1-like protein</fullName>
    </alternativeName>
</protein>
<dbReference type="WBParaSite" id="SMUV_0000643801-mRNA-1">
    <property type="protein sequence ID" value="SMUV_0000643801-mRNA-1"/>
    <property type="gene ID" value="SMUV_0000643801"/>
</dbReference>
<evidence type="ECO:0000256" key="5">
    <source>
        <dbReference type="ARBA" id="ARBA00041396"/>
    </source>
</evidence>
<keyword evidence="7" id="KW-0472">Membrane</keyword>
<evidence type="ECO:0000256" key="1">
    <source>
        <dbReference type="ARBA" id="ARBA00013038"/>
    </source>
</evidence>
<dbReference type="PANTHER" id="PTHR45662:SF2">
    <property type="entry name" value="PHOSPHATIDYLINOSITOL-3-PHOSPHATASE SAC1"/>
    <property type="match status" value="1"/>
</dbReference>
<dbReference type="PROSITE" id="PS50275">
    <property type="entry name" value="SAC"/>
    <property type="match status" value="1"/>
</dbReference>
<evidence type="ECO:0000256" key="6">
    <source>
        <dbReference type="ARBA" id="ARBA00041911"/>
    </source>
</evidence>
<accession>A0A0N5AP71</accession>
<evidence type="ECO:0000256" key="3">
    <source>
        <dbReference type="ARBA" id="ARBA00036807"/>
    </source>
</evidence>
<evidence type="ECO:0000313" key="10">
    <source>
        <dbReference type="WBParaSite" id="SMUV_0000643801-mRNA-1"/>
    </source>
</evidence>
<dbReference type="GO" id="GO:0043812">
    <property type="term" value="F:phosphatidylinositol-4-phosphate phosphatase activity"/>
    <property type="evidence" value="ECO:0007669"/>
    <property type="project" value="TreeGrafter"/>
</dbReference>
<dbReference type="AlphaFoldDB" id="A0A0N5AP71"/>
<comment type="catalytic activity">
    <reaction evidence="3">
        <text>a 1,2-diacyl-sn-glycero-3-phospho-(1D-myo-inositol 4-phosphate) + H2O = a 1,2-diacyl-sn-glycero-3-phospho-(1D-myo-inositol) + phosphate</text>
        <dbReference type="Rhea" id="RHEA:55652"/>
        <dbReference type="ChEBI" id="CHEBI:15377"/>
        <dbReference type="ChEBI" id="CHEBI:43474"/>
        <dbReference type="ChEBI" id="CHEBI:57880"/>
        <dbReference type="ChEBI" id="CHEBI:58178"/>
    </reaction>
    <physiologicalReaction direction="left-to-right" evidence="3">
        <dbReference type="Rhea" id="RHEA:55653"/>
    </physiologicalReaction>
</comment>
<reference evidence="10" key="1">
    <citation type="submission" date="2017-02" db="UniProtKB">
        <authorList>
            <consortium name="WormBaseParasite"/>
        </authorList>
    </citation>
    <scope>IDENTIFICATION</scope>
</reference>
<comment type="catalytic activity">
    <reaction evidence="2">
        <text>a 1,2-diacyl-sn-glycero-3-phospho-(1D-myo-inositol-3-phosphate) + H2O = a 1,2-diacyl-sn-glycero-3-phospho-(1D-myo-inositol) + phosphate</text>
        <dbReference type="Rhea" id="RHEA:12316"/>
        <dbReference type="ChEBI" id="CHEBI:15377"/>
        <dbReference type="ChEBI" id="CHEBI:43474"/>
        <dbReference type="ChEBI" id="CHEBI:57880"/>
        <dbReference type="ChEBI" id="CHEBI:58088"/>
        <dbReference type="EC" id="3.1.3.64"/>
    </reaction>
    <physiologicalReaction direction="left-to-right" evidence="2">
        <dbReference type="Rhea" id="RHEA:12317"/>
    </physiologicalReaction>
</comment>
<dbReference type="STRING" id="451379.A0A0N5AP71"/>
<dbReference type="EC" id="3.1.3.64" evidence="1"/>
<dbReference type="GO" id="GO:0004438">
    <property type="term" value="F:phosphatidylinositol-3-phosphate phosphatase activity"/>
    <property type="evidence" value="ECO:0007669"/>
    <property type="project" value="UniProtKB-EC"/>
</dbReference>
<dbReference type="InterPro" id="IPR002013">
    <property type="entry name" value="SAC_dom"/>
</dbReference>